<dbReference type="Proteomes" id="UP000543598">
    <property type="component" value="Unassembled WGS sequence"/>
</dbReference>
<evidence type="ECO:0000313" key="4">
    <source>
        <dbReference type="Proteomes" id="UP000543598"/>
    </source>
</evidence>
<feature type="transmembrane region" description="Helical" evidence="2">
    <location>
        <begin position="154"/>
        <end position="175"/>
    </location>
</feature>
<keyword evidence="2" id="KW-0472">Membrane</keyword>
<gene>
    <name evidence="3" type="ORF">HLA99_01820</name>
</gene>
<protein>
    <submittedName>
        <fullName evidence="3">DNA polymerase III subunit gamma/tau</fullName>
    </submittedName>
</protein>
<feature type="transmembrane region" description="Helical" evidence="2">
    <location>
        <begin position="127"/>
        <end position="148"/>
    </location>
</feature>
<keyword evidence="2" id="KW-1133">Transmembrane helix</keyword>
<keyword evidence="2" id="KW-0812">Transmembrane</keyword>
<reference evidence="3 4" key="1">
    <citation type="submission" date="2020-05" db="EMBL/GenBank/DDBJ databases">
        <title>MicrobeNet Type strains.</title>
        <authorList>
            <person name="Nicholson A.C."/>
        </authorList>
    </citation>
    <scope>NUCLEOTIDE SEQUENCE [LARGE SCALE GENOMIC DNA]</scope>
    <source>
        <strain evidence="3 4">JCM 14282</strain>
    </source>
</reference>
<sequence>MTPGRDDEALSWGGDDDPTLDVGVGRAKDPGPEGTTGAAEPVAAAPVGLPEGFEAVGKGSHDVARLDADGTVAPDPAAAPLGNAMFVALGVFGGAYLLYAIGWVVGGMRLQGRLEYLVSDVMFQGSFWLAVLAPVLWFATVFLLTIRSAAWVRIAWLVGGALLLVPWPFILTGAVGR</sequence>
<feature type="transmembrane region" description="Helical" evidence="2">
    <location>
        <begin position="84"/>
        <end position="106"/>
    </location>
</feature>
<feature type="region of interest" description="Disordered" evidence="1">
    <location>
        <begin position="1"/>
        <end position="41"/>
    </location>
</feature>
<dbReference type="EMBL" id="JABEMB010000001">
    <property type="protein sequence ID" value="NNH02605.1"/>
    <property type="molecule type" value="Genomic_DNA"/>
</dbReference>
<dbReference type="AlphaFoldDB" id="A0A7Y2Q077"/>
<keyword evidence="4" id="KW-1185">Reference proteome</keyword>
<name>A0A7Y2Q077_9MICO</name>
<organism evidence="3 4">
    <name type="scientific">Microbacterium ulmi</name>
    <dbReference type="NCBI Taxonomy" id="179095"/>
    <lineage>
        <taxon>Bacteria</taxon>
        <taxon>Bacillati</taxon>
        <taxon>Actinomycetota</taxon>
        <taxon>Actinomycetes</taxon>
        <taxon>Micrococcales</taxon>
        <taxon>Microbacteriaceae</taxon>
        <taxon>Microbacterium</taxon>
    </lineage>
</organism>
<evidence type="ECO:0000256" key="2">
    <source>
        <dbReference type="SAM" id="Phobius"/>
    </source>
</evidence>
<accession>A0A7Y2Q077</accession>
<evidence type="ECO:0000256" key="1">
    <source>
        <dbReference type="SAM" id="MobiDB-lite"/>
    </source>
</evidence>
<evidence type="ECO:0000313" key="3">
    <source>
        <dbReference type="EMBL" id="NNH02605.1"/>
    </source>
</evidence>
<comment type="caution">
    <text evidence="3">The sequence shown here is derived from an EMBL/GenBank/DDBJ whole genome shotgun (WGS) entry which is preliminary data.</text>
</comment>
<proteinExistence type="predicted"/>